<keyword evidence="2" id="KW-1185">Reference proteome</keyword>
<evidence type="ECO:0000313" key="1">
    <source>
        <dbReference type="EMBL" id="MFD1167011.1"/>
    </source>
</evidence>
<dbReference type="RefSeq" id="WP_380898075.1">
    <property type="nucleotide sequence ID" value="NZ_JBHTKY010000028.1"/>
</dbReference>
<accession>A0ABW3RQC8</accession>
<gene>
    <name evidence="1" type="ORF">ACFQ2C_15490</name>
</gene>
<protein>
    <submittedName>
        <fullName evidence="1">Toxin-antitoxin system YwqK family antitoxin</fullName>
    </submittedName>
</protein>
<proteinExistence type="predicted"/>
<dbReference type="Gene3D" id="2.20.110.10">
    <property type="entry name" value="Histone H3 K4-specific methyltransferase SET7/9 N-terminal domain"/>
    <property type="match status" value="1"/>
</dbReference>
<comment type="caution">
    <text evidence="1">The sequence shown here is derived from an EMBL/GenBank/DDBJ whole genome shotgun (WGS) entry which is preliminary data.</text>
</comment>
<dbReference type="InterPro" id="IPR011652">
    <property type="entry name" value="MORN_2"/>
</dbReference>
<dbReference type="EMBL" id="JBHTKY010000028">
    <property type="protein sequence ID" value="MFD1167011.1"/>
    <property type="molecule type" value="Genomic_DNA"/>
</dbReference>
<sequence>MKKAIGLIGLIFMFLNVYSQEQKQIYFESAGDKLVRFYFDENYYLVDKNCEFKSIERLAAFDGSTNKYIGSFTDFDLTGRPILEGNYANGERSGLFKAYHPNGSIKWECNFSNNLPSGEWRYYYPDSKLMMVVLFSPETARIMEFYDTRGRAVVHQGNGRFEFRVPVQGYNPYGYPFVKQKGKLKDGVPDGYWQIYYEADKISDLIAEEMYSKGVFKSGVDLINEREYESPTFSLLPVEKFFRAERFISKSCNYDEIAGYIDYLMDQLSEPFISYDPKEAIDDEFEYKVQVSKEGSPSKLEVMDDVPKEISRPFKYILTTIERYIPSFVNGEYIEDELHIKGKVAINAEGKIYFHSISIQRKNEQ</sequence>
<dbReference type="Proteomes" id="UP001597205">
    <property type="component" value="Unassembled WGS sequence"/>
</dbReference>
<evidence type="ECO:0000313" key="2">
    <source>
        <dbReference type="Proteomes" id="UP001597205"/>
    </source>
</evidence>
<organism evidence="1 2">
    <name type="scientific">Sphingobacterium daejeonense</name>
    <dbReference type="NCBI Taxonomy" id="371142"/>
    <lineage>
        <taxon>Bacteria</taxon>
        <taxon>Pseudomonadati</taxon>
        <taxon>Bacteroidota</taxon>
        <taxon>Sphingobacteriia</taxon>
        <taxon>Sphingobacteriales</taxon>
        <taxon>Sphingobacteriaceae</taxon>
        <taxon>Sphingobacterium</taxon>
    </lineage>
</organism>
<dbReference type="Pfam" id="PF07661">
    <property type="entry name" value="MORN_2"/>
    <property type="match status" value="1"/>
</dbReference>
<dbReference type="SUPFAM" id="SSF82185">
    <property type="entry name" value="Histone H3 K4-specific methyltransferase SET7/9 N-terminal domain"/>
    <property type="match status" value="1"/>
</dbReference>
<reference evidence="2" key="1">
    <citation type="journal article" date="2019" name="Int. J. Syst. Evol. Microbiol.">
        <title>The Global Catalogue of Microorganisms (GCM) 10K type strain sequencing project: providing services to taxonomists for standard genome sequencing and annotation.</title>
        <authorList>
            <consortium name="The Broad Institute Genomics Platform"/>
            <consortium name="The Broad Institute Genome Sequencing Center for Infectious Disease"/>
            <person name="Wu L."/>
            <person name="Ma J."/>
        </authorList>
    </citation>
    <scope>NUCLEOTIDE SEQUENCE [LARGE SCALE GENOMIC DNA]</scope>
    <source>
        <strain evidence="2">CCUG 52468</strain>
    </source>
</reference>
<name>A0ABW3RQC8_9SPHI</name>